<dbReference type="PANTHER" id="PTHR30193">
    <property type="entry name" value="ABC TRANSPORTER PERMEASE PROTEIN"/>
    <property type="match status" value="1"/>
</dbReference>
<feature type="transmembrane region" description="Helical" evidence="7">
    <location>
        <begin position="139"/>
        <end position="160"/>
    </location>
</feature>
<dbReference type="AlphaFoldDB" id="A0A919XCH7"/>
<dbReference type="InterPro" id="IPR000515">
    <property type="entry name" value="MetI-like"/>
</dbReference>
<dbReference type="InterPro" id="IPR051393">
    <property type="entry name" value="ABC_transporter_permease"/>
</dbReference>
<gene>
    <name evidence="9" type="ORF">J2TS6_12970</name>
</gene>
<dbReference type="GO" id="GO:0005886">
    <property type="term" value="C:plasma membrane"/>
    <property type="evidence" value="ECO:0007669"/>
    <property type="project" value="UniProtKB-SubCell"/>
</dbReference>
<evidence type="ECO:0000256" key="7">
    <source>
        <dbReference type="SAM" id="Phobius"/>
    </source>
</evidence>
<evidence type="ECO:0000256" key="2">
    <source>
        <dbReference type="ARBA" id="ARBA00022448"/>
    </source>
</evidence>
<comment type="caution">
    <text evidence="9">The sequence shown here is derived from an EMBL/GenBank/DDBJ whole genome shotgun (WGS) entry which is preliminary data.</text>
</comment>
<reference evidence="9" key="1">
    <citation type="submission" date="2021-03" db="EMBL/GenBank/DDBJ databases">
        <title>Antimicrobial resistance genes in bacteria isolated from Japanese honey, and their potential for conferring macrolide and lincosamide resistance in the American foulbrood pathogen Paenibacillus larvae.</title>
        <authorList>
            <person name="Okamoto M."/>
            <person name="Kumagai M."/>
            <person name="Kanamori H."/>
            <person name="Takamatsu D."/>
        </authorList>
    </citation>
    <scope>NUCLEOTIDE SEQUENCE</scope>
    <source>
        <strain evidence="9">J2TS6</strain>
    </source>
</reference>
<dbReference type="PANTHER" id="PTHR30193:SF37">
    <property type="entry name" value="INNER MEMBRANE ABC TRANSPORTER PERMEASE PROTEIN YCJO"/>
    <property type="match status" value="1"/>
</dbReference>
<feature type="domain" description="ABC transmembrane type-1" evidence="8">
    <location>
        <begin position="101"/>
        <end position="317"/>
    </location>
</feature>
<dbReference type="Gene3D" id="1.10.3720.10">
    <property type="entry name" value="MetI-like"/>
    <property type="match status" value="1"/>
</dbReference>
<keyword evidence="6 7" id="KW-0472">Membrane</keyword>
<keyword evidence="5 7" id="KW-1133">Transmembrane helix</keyword>
<dbReference type="SUPFAM" id="SSF161098">
    <property type="entry name" value="MetI-like"/>
    <property type="match status" value="1"/>
</dbReference>
<evidence type="ECO:0000256" key="6">
    <source>
        <dbReference type="ARBA" id="ARBA00023136"/>
    </source>
</evidence>
<feature type="transmembrane region" description="Helical" evidence="7">
    <location>
        <begin position="188"/>
        <end position="211"/>
    </location>
</feature>
<proteinExistence type="predicted"/>
<feature type="transmembrane region" description="Helical" evidence="7">
    <location>
        <begin position="296"/>
        <end position="316"/>
    </location>
</feature>
<keyword evidence="2" id="KW-0813">Transport</keyword>
<evidence type="ECO:0000256" key="3">
    <source>
        <dbReference type="ARBA" id="ARBA00022475"/>
    </source>
</evidence>
<accession>A0A919XCH7</accession>
<feature type="transmembrane region" description="Helical" evidence="7">
    <location>
        <begin position="105"/>
        <end position="127"/>
    </location>
</feature>
<keyword evidence="4 7" id="KW-0812">Transmembrane</keyword>
<organism evidence="9 10">
    <name type="scientific">Paenibacillus albilobatus</name>
    <dbReference type="NCBI Taxonomy" id="2716884"/>
    <lineage>
        <taxon>Bacteria</taxon>
        <taxon>Bacillati</taxon>
        <taxon>Bacillota</taxon>
        <taxon>Bacilli</taxon>
        <taxon>Bacillales</taxon>
        <taxon>Paenibacillaceae</taxon>
        <taxon>Paenibacillus</taxon>
    </lineage>
</organism>
<dbReference type="InterPro" id="IPR035906">
    <property type="entry name" value="MetI-like_sf"/>
</dbReference>
<feature type="transmembrane region" description="Helical" evidence="7">
    <location>
        <begin position="44"/>
        <end position="68"/>
    </location>
</feature>
<keyword evidence="10" id="KW-1185">Reference proteome</keyword>
<dbReference type="GO" id="GO:0055085">
    <property type="term" value="P:transmembrane transport"/>
    <property type="evidence" value="ECO:0007669"/>
    <property type="project" value="InterPro"/>
</dbReference>
<evidence type="ECO:0000313" key="9">
    <source>
        <dbReference type="EMBL" id="GIO30156.1"/>
    </source>
</evidence>
<keyword evidence="3" id="KW-1003">Cell membrane</keyword>
<protein>
    <submittedName>
        <fullName evidence="9">ABC transporter permease</fullName>
    </submittedName>
</protein>
<dbReference type="EMBL" id="BORQ01000001">
    <property type="protein sequence ID" value="GIO30156.1"/>
    <property type="molecule type" value="Genomic_DNA"/>
</dbReference>
<evidence type="ECO:0000259" key="8">
    <source>
        <dbReference type="PROSITE" id="PS50928"/>
    </source>
</evidence>
<dbReference type="Proteomes" id="UP000679779">
    <property type="component" value="Unassembled WGS sequence"/>
</dbReference>
<feature type="transmembrane region" description="Helical" evidence="7">
    <location>
        <begin position="248"/>
        <end position="270"/>
    </location>
</feature>
<evidence type="ECO:0000256" key="4">
    <source>
        <dbReference type="ARBA" id="ARBA00022692"/>
    </source>
</evidence>
<sequence>MKQQIAERPVMAGAKLPNRGAPGRMLRSKTARVWTEMKKNKHAYVLMAPYFLIFCTFTVIPVLLSLALSFTNFNLLERPQWIGWQNYARLFVQDDIFLIALKNTLLFAAITGPISYMACFIFAWLINELPPKLRAVLTLVLYAPSISGNTYLIWTLLFAGDSYGYANSFLMKWGFIMEPIQWLQDTRYVLMILILVQLWLSLGTSFLAFIAGLQNVDRTMYEAGSIDGIRNRWQELWFITLPAMRPQLMFGAVIQIASAFSVAEISIYLLGFPSVDYAAHTIVTHLVDYGTIRFEMGYASAIATVLFTIMLTVNLMTQKLLGKVGE</sequence>
<name>A0A919XCH7_9BACL</name>
<dbReference type="PROSITE" id="PS50928">
    <property type="entry name" value="ABC_TM1"/>
    <property type="match status" value="1"/>
</dbReference>
<evidence type="ECO:0000313" key="10">
    <source>
        <dbReference type="Proteomes" id="UP000679779"/>
    </source>
</evidence>
<comment type="subcellular location">
    <subcellularLocation>
        <location evidence="1">Cell membrane</location>
        <topology evidence="1">Multi-pass membrane protein</topology>
    </subcellularLocation>
</comment>
<evidence type="ECO:0000256" key="5">
    <source>
        <dbReference type="ARBA" id="ARBA00022989"/>
    </source>
</evidence>
<evidence type="ECO:0000256" key="1">
    <source>
        <dbReference type="ARBA" id="ARBA00004651"/>
    </source>
</evidence>
<dbReference type="CDD" id="cd06261">
    <property type="entry name" value="TM_PBP2"/>
    <property type="match status" value="1"/>
</dbReference>